<proteinExistence type="predicted"/>
<evidence type="ECO:0000313" key="1">
    <source>
        <dbReference type="EMBL" id="CAF2046159.1"/>
    </source>
</evidence>
<dbReference type="Proteomes" id="UP001295469">
    <property type="component" value="Chromosome A09"/>
</dbReference>
<organism evidence="1">
    <name type="scientific">Brassica napus</name>
    <name type="common">Rape</name>
    <dbReference type="NCBI Taxonomy" id="3708"/>
    <lineage>
        <taxon>Eukaryota</taxon>
        <taxon>Viridiplantae</taxon>
        <taxon>Streptophyta</taxon>
        <taxon>Embryophyta</taxon>
        <taxon>Tracheophyta</taxon>
        <taxon>Spermatophyta</taxon>
        <taxon>Magnoliopsida</taxon>
        <taxon>eudicotyledons</taxon>
        <taxon>Gunneridae</taxon>
        <taxon>Pentapetalae</taxon>
        <taxon>rosids</taxon>
        <taxon>malvids</taxon>
        <taxon>Brassicales</taxon>
        <taxon>Brassicaceae</taxon>
        <taxon>Brassiceae</taxon>
        <taxon>Brassica</taxon>
    </lineage>
</organism>
<dbReference type="AlphaFoldDB" id="A0A816PAQ5"/>
<name>A0A816PAQ5_BRANA</name>
<reference evidence="1" key="1">
    <citation type="submission" date="2021-01" db="EMBL/GenBank/DDBJ databases">
        <authorList>
            <consortium name="Genoscope - CEA"/>
            <person name="William W."/>
        </authorList>
    </citation>
    <scope>NUCLEOTIDE SEQUENCE</scope>
</reference>
<sequence length="60" mass="6970">MAMKPHSKFPISSAKSHVGMLFKDISPSPHESELRFHLIQFSSTNRRWLRKMKAKTGQMN</sequence>
<gene>
    <name evidence="1" type="ORF">DARMORV10_A09P42220.1</name>
</gene>
<accession>A0A816PAQ5</accession>
<protein>
    <submittedName>
        <fullName evidence="1">(rape) hypothetical protein</fullName>
    </submittedName>
</protein>
<dbReference type="EMBL" id="HG994363">
    <property type="protein sequence ID" value="CAF2046159.1"/>
    <property type="molecule type" value="Genomic_DNA"/>
</dbReference>